<feature type="transmembrane region" description="Helical" evidence="1">
    <location>
        <begin position="167"/>
        <end position="190"/>
    </location>
</feature>
<dbReference type="Proteomes" id="UP000240010">
    <property type="component" value="Unassembled WGS sequence"/>
</dbReference>
<gene>
    <name evidence="2" type="ORF">B0F87_104289</name>
</gene>
<evidence type="ECO:0000313" key="2">
    <source>
        <dbReference type="EMBL" id="PPK76197.1"/>
    </source>
</evidence>
<accession>A0A2S6HFF1</accession>
<name>A0A2S6HFF1_9GAMM</name>
<evidence type="ECO:0000313" key="3">
    <source>
        <dbReference type="Proteomes" id="UP000240010"/>
    </source>
</evidence>
<sequence length="219" mass="24442">MLQTQNPEAPLNRKSKRIQWLKWLRRIHAWVGLWGAALGLLFGVSGILLNHRMVMKIPAVKMEQSHIEMALPQPLPVDAKALALWLQVQLSIDREASKISIDPEKTVTWADRNLQQPSQWRVDFHSPQQSVTAEYWVGNTYVSIKRQDANAFAFITRLHKGVGMGTAWVLLADTLAGGLVFLSLTGLLLWTKLHGSRLAMAGLGLTSLGSMVFITLNSL</sequence>
<organism evidence="2 3">
    <name type="scientific">Methylobacter tundripaludum</name>
    <dbReference type="NCBI Taxonomy" id="173365"/>
    <lineage>
        <taxon>Bacteria</taxon>
        <taxon>Pseudomonadati</taxon>
        <taxon>Pseudomonadota</taxon>
        <taxon>Gammaproteobacteria</taxon>
        <taxon>Methylococcales</taxon>
        <taxon>Methylococcaceae</taxon>
        <taxon>Methylobacter</taxon>
    </lineage>
</organism>
<feature type="transmembrane region" description="Helical" evidence="1">
    <location>
        <begin position="27"/>
        <end position="49"/>
    </location>
</feature>
<protein>
    <recommendedName>
        <fullName evidence="4">PepSY-associated TM helix domain protein</fullName>
    </recommendedName>
</protein>
<dbReference type="AlphaFoldDB" id="A0A2S6HFF1"/>
<keyword evidence="1" id="KW-0472">Membrane</keyword>
<evidence type="ECO:0008006" key="4">
    <source>
        <dbReference type="Google" id="ProtNLM"/>
    </source>
</evidence>
<dbReference type="Pfam" id="PF16357">
    <property type="entry name" value="PepSY_TM_like_2"/>
    <property type="match status" value="1"/>
</dbReference>
<dbReference type="PANTHER" id="PTHR40115:SF1">
    <property type="entry name" value="INNER MEMBRANE PROTEIN WITH PEPSY TM HELIX"/>
    <property type="match status" value="1"/>
</dbReference>
<keyword evidence="1" id="KW-0812">Transmembrane</keyword>
<dbReference type="InterPro" id="IPR032307">
    <property type="entry name" value="PepSY_TM-like_2"/>
</dbReference>
<feature type="transmembrane region" description="Helical" evidence="1">
    <location>
        <begin position="196"/>
        <end position="216"/>
    </location>
</feature>
<evidence type="ECO:0000256" key="1">
    <source>
        <dbReference type="SAM" id="Phobius"/>
    </source>
</evidence>
<reference evidence="2 3" key="1">
    <citation type="submission" date="2018-02" db="EMBL/GenBank/DDBJ databases">
        <title>Subsurface microbial communities from deep shales in Ohio and West Virginia, USA.</title>
        <authorList>
            <person name="Wrighton K."/>
        </authorList>
    </citation>
    <scope>NUCLEOTIDE SEQUENCE [LARGE SCALE GENOMIC DNA]</scope>
    <source>
        <strain evidence="2 3">OWC-DMM</strain>
    </source>
</reference>
<dbReference type="RefSeq" id="WP_104428687.1">
    <property type="nucleotide sequence ID" value="NZ_PTIZ01000004.1"/>
</dbReference>
<comment type="caution">
    <text evidence="2">The sequence shown here is derived from an EMBL/GenBank/DDBJ whole genome shotgun (WGS) entry which is preliminary data.</text>
</comment>
<dbReference type="PANTHER" id="PTHR40115">
    <property type="entry name" value="INNER MEMBRANE PROTEIN WITH PEPSY TM HELIX"/>
    <property type="match status" value="1"/>
</dbReference>
<proteinExistence type="predicted"/>
<dbReference type="EMBL" id="PTIZ01000004">
    <property type="protein sequence ID" value="PPK76197.1"/>
    <property type="molecule type" value="Genomic_DNA"/>
</dbReference>
<keyword evidence="1" id="KW-1133">Transmembrane helix</keyword>